<name>A0ABS9M2F4_9BRAD</name>
<comment type="caution">
    <text evidence="1">The sequence shown here is derived from an EMBL/GenBank/DDBJ whole genome shotgun (WGS) entry which is preliminary data.</text>
</comment>
<gene>
    <name evidence="1" type="ORF">L6637_42070</name>
</gene>
<feature type="non-terminal residue" evidence="1">
    <location>
        <position position="1"/>
    </location>
</feature>
<protein>
    <submittedName>
        <fullName evidence="1">Uncharacterized protein</fullName>
    </submittedName>
</protein>
<accession>A0ABS9M2F4</accession>
<dbReference type="EMBL" id="JAKLUA010000060">
    <property type="protein sequence ID" value="MCG2673438.1"/>
    <property type="molecule type" value="Genomic_DNA"/>
</dbReference>
<organism evidence="1 2">
    <name type="scientific">Bradyrhizobium zhengyangense</name>
    <dbReference type="NCBI Taxonomy" id="2911009"/>
    <lineage>
        <taxon>Bacteria</taxon>
        <taxon>Pseudomonadati</taxon>
        <taxon>Pseudomonadota</taxon>
        <taxon>Alphaproteobacteria</taxon>
        <taxon>Hyphomicrobiales</taxon>
        <taxon>Nitrobacteraceae</taxon>
        <taxon>Bradyrhizobium</taxon>
    </lineage>
</organism>
<sequence>SSFLSEGCNTSILRTGLSSATTIVSNGYRPLGSCSRAAGWSAATLCFGPFETCRQGLTMSVVGGGPEPSHREFAKIQPKQLKRDEIGMNRHRALGCFLNMIFSENRCTLFRIMLSGAVRDSLSFRALAYGQVPLPK</sequence>
<dbReference type="RefSeq" id="WP_237874437.1">
    <property type="nucleotide sequence ID" value="NZ_JAKLUA010000060.1"/>
</dbReference>
<proteinExistence type="predicted"/>
<dbReference type="Proteomes" id="UP001139012">
    <property type="component" value="Unassembled WGS sequence"/>
</dbReference>
<keyword evidence="2" id="KW-1185">Reference proteome</keyword>
<evidence type="ECO:0000313" key="2">
    <source>
        <dbReference type="Proteomes" id="UP001139012"/>
    </source>
</evidence>
<reference evidence="1" key="1">
    <citation type="submission" date="2022-01" db="EMBL/GenBank/DDBJ databases">
        <title>Genome sequnece data of strain Bradyrhizobium sp. nov.</title>
        <authorList>
            <person name="Zhang J."/>
        </authorList>
    </citation>
    <scope>NUCLEOTIDE SEQUENCE</scope>
    <source>
        <strain evidence="1">WYCCWR 12774</strain>
    </source>
</reference>
<evidence type="ECO:0000313" key="1">
    <source>
        <dbReference type="EMBL" id="MCG2673438.1"/>
    </source>
</evidence>